<evidence type="ECO:0000313" key="4">
    <source>
        <dbReference type="EMBL" id="KAJ3836776.1"/>
    </source>
</evidence>
<feature type="chain" id="PRO_5041287735" evidence="3">
    <location>
        <begin position="29"/>
        <end position="308"/>
    </location>
</feature>
<protein>
    <submittedName>
        <fullName evidence="4">Uncharacterized protein</fullName>
    </submittedName>
</protein>
<gene>
    <name evidence="4" type="ORF">F5878DRAFT_624276</name>
</gene>
<name>A0AA38UCD0_9AGAR</name>
<evidence type="ECO:0000256" key="1">
    <source>
        <dbReference type="SAM" id="MobiDB-lite"/>
    </source>
</evidence>
<keyword evidence="2" id="KW-1133">Transmembrane helix</keyword>
<sequence>MVFLLPLRCLVTSLLLIPLLGFIRPVLPQKVVMAADPPYNKDGTEVFPASFIITVTLSHCYILTVTTMYLWDPHWRNVRRPYDDNSIWLVFSKWNSTSGCQENKAVRPFRSESSVSTDTETGAWEYNTRRAPVLNKEGTWARIGQWADETQSWDKALTIQYKTRLNPLYGHTRAQPEELDWSFYDVRAHLKGTLTKWTSSGKMKSTDEEKIVWVKFLQQGTGMHHGLPGGNFLGIPRLAPYPGTFNTRSLYLESTGFFSRWFLARCRRLARKNRRRDAGPQCRLSISPRQHPQAHDRALHGPQPRGPR</sequence>
<proteinExistence type="predicted"/>
<keyword evidence="3" id="KW-0732">Signal</keyword>
<evidence type="ECO:0000256" key="3">
    <source>
        <dbReference type="SAM" id="SignalP"/>
    </source>
</evidence>
<keyword evidence="5" id="KW-1185">Reference proteome</keyword>
<organism evidence="4 5">
    <name type="scientific">Lentinula raphanica</name>
    <dbReference type="NCBI Taxonomy" id="153919"/>
    <lineage>
        <taxon>Eukaryota</taxon>
        <taxon>Fungi</taxon>
        <taxon>Dikarya</taxon>
        <taxon>Basidiomycota</taxon>
        <taxon>Agaricomycotina</taxon>
        <taxon>Agaricomycetes</taxon>
        <taxon>Agaricomycetidae</taxon>
        <taxon>Agaricales</taxon>
        <taxon>Marasmiineae</taxon>
        <taxon>Omphalotaceae</taxon>
        <taxon>Lentinula</taxon>
    </lineage>
</organism>
<keyword evidence="2" id="KW-0472">Membrane</keyword>
<evidence type="ECO:0000313" key="5">
    <source>
        <dbReference type="Proteomes" id="UP001163846"/>
    </source>
</evidence>
<feature type="region of interest" description="Disordered" evidence="1">
    <location>
        <begin position="277"/>
        <end position="308"/>
    </location>
</feature>
<feature type="transmembrane region" description="Helical" evidence="2">
    <location>
        <begin position="52"/>
        <end position="71"/>
    </location>
</feature>
<evidence type="ECO:0000256" key="2">
    <source>
        <dbReference type="SAM" id="Phobius"/>
    </source>
</evidence>
<accession>A0AA38UCD0</accession>
<dbReference type="Proteomes" id="UP001163846">
    <property type="component" value="Unassembled WGS sequence"/>
</dbReference>
<dbReference type="AlphaFoldDB" id="A0AA38UCD0"/>
<feature type="signal peptide" evidence="3">
    <location>
        <begin position="1"/>
        <end position="28"/>
    </location>
</feature>
<keyword evidence="2" id="KW-0812">Transmembrane</keyword>
<reference evidence="4" key="1">
    <citation type="submission" date="2022-08" db="EMBL/GenBank/DDBJ databases">
        <authorList>
            <consortium name="DOE Joint Genome Institute"/>
            <person name="Min B."/>
            <person name="Riley R."/>
            <person name="Sierra-Patev S."/>
            <person name="Naranjo-Ortiz M."/>
            <person name="Looney B."/>
            <person name="Konkel Z."/>
            <person name="Slot J.C."/>
            <person name="Sakamoto Y."/>
            <person name="Steenwyk J.L."/>
            <person name="Rokas A."/>
            <person name="Carro J."/>
            <person name="Camarero S."/>
            <person name="Ferreira P."/>
            <person name="Molpeceres G."/>
            <person name="Ruiz-Duenas F.J."/>
            <person name="Serrano A."/>
            <person name="Henrissat B."/>
            <person name="Drula E."/>
            <person name="Hughes K.W."/>
            <person name="Mata J.L."/>
            <person name="Ishikawa N.K."/>
            <person name="Vargas-Isla R."/>
            <person name="Ushijima S."/>
            <person name="Smith C.A."/>
            <person name="Ahrendt S."/>
            <person name="Andreopoulos W."/>
            <person name="He G."/>
            <person name="Labutti K."/>
            <person name="Lipzen A."/>
            <person name="Ng V."/>
            <person name="Sandor L."/>
            <person name="Barry K."/>
            <person name="Martinez A.T."/>
            <person name="Xiao Y."/>
            <person name="Gibbons J.G."/>
            <person name="Terashima K."/>
            <person name="Hibbett D.S."/>
            <person name="Grigoriev I.V."/>
        </authorList>
    </citation>
    <scope>NUCLEOTIDE SEQUENCE</scope>
    <source>
        <strain evidence="4">TFB9207</strain>
    </source>
</reference>
<dbReference type="EMBL" id="MU806294">
    <property type="protein sequence ID" value="KAJ3836776.1"/>
    <property type="molecule type" value="Genomic_DNA"/>
</dbReference>
<comment type="caution">
    <text evidence="4">The sequence shown here is derived from an EMBL/GenBank/DDBJ whole genome shotgun (WGS) entry which is preliminary data.</text>
</comment>